<dbReference type="CDD" id="cd00865">
    <property type="entry name" value="PEBP_bact_arch"/>
    <property type="match status" value="1"/>
</dbReference>
<dbReference type="Proteomes" id="UP000182314">
    <property type="component" value="Unassembled WGS sequence"/>
</dbReference>
<accession>A0AA94H582</accession>
<dbReference type="RefSeq" id="WP_064564083.1">
    <property type="nucleotide sequence ID" value="NZ_CP014007.2"/>
</dbReference>
<sequence>MKLFSHNFSNGDVIPGKNAFAVPASEGHITLSQNASPHLAWDQVPVGTKSLALLCHDPDVPSRGDDVNQEGRVVSSTLPRIDFYHWILLDIPVTQQELAESAFSSGVTPKGKTLASLPAGYRHGINDYSLWFASDAQMSGDYHGYDGPCPPWNDEIVHRYVFTLYALDVASLPVDGALTGQNVRKAIESVNVLAQAELTGLYSLNPTVR</sequence>
<dbReference type="NCBIfam" id="TIGR00481">
    <property type="entry name" value="YbhB/YbcL family Raf kinase inhibitor-like protein"/>
    <property type="match status" value="1"/>
</dbReference>
<reference evidence="2 4" key="1">
    <citation type="submission" date="2016-10" db="EMBL/GenBank/DDBJ databases">
        <authorList>
            <person name="Varghese N."/>
            <person name="Submissions S."/>
        </authorList>
    </citation>
    <scope>NUCLEOTIDE SEQUENCE [LARGE SCALE GENOMIC DNA]</scope>
    <source>
        <strain evidence="2 4">CGMCC 1.7012</strain>
    </source>
</reference>
<dbReference type="EMBL" id="FOKO01000004">
    <property type="protein sequence ID" value="SFC80523.1"/>
    <property type="molecule type" value="Genomic_DNA"/>
</dbReference>
<evidence type="ECO:0000313" key="1">
    <source>
        <dbReference type="EMBL" id="ANI81559.1"/>
    </source>
</evidence>
<name>A0AA94H582_9ENTR</name>
<dbReference type="Pfam" id="PF01161">
    <property type="entry name" value="PBP"/>
    <property type="match status" value="1"/>
</dbReference>
<evidence type="ECO:0000313" key="2">
    <source>
        <dbReference type="EMBL" id="SFC80523.1"/>
    </source>
</evidence>
<keyword evidence="1" id="KW-0649">Protein kinase inhibitor</keyword>
<dbReference type="PANTHER" id="PTHR30289:SF1">
    <property type="entry name" value="PEBP (PHOSPHATIDYLETHANOLAMINE-BINDING PROTEIN) FAMILY PROTEIN"/>
    <property type="match status" value="1"/>
</dbReference>
<dbReference type="InterPro" id="IPR036610">
    <property type="entry name" value="PEBP-like_sf"/>
</dbReference>
<dbReference type="PANTHER" id="PTHR30289">
    <property type="entry name" value="UNCHARACTERIZED PROTEIN YBCL-RELATED"/>
    <property type="match status" value="1"/>
</dbReference>
<keyword evidence="3" id="KW-1185">Reference proteome</keyword>
<dbReference type="Proteomes" id="UP000078227">
    <property type="component" value="Chromosome"/>
</dbReference>
<dbReference type="SUPFAM" id="SSF49777">
    <property type="entry name" value="PEBP-like"/>
    <property type="match status" value="1"/>
</dbReference>
<dbReference type="InterPro" id="IPR008914">
    <property type="entry name" value="PEBP"/>
</dbReference>
<dbReference type="Gene3D" id="3.90.280.10">
    <property type="entry name" value="PEBP-like"/>
    <property type="match status" value="1"/>
</dbReference>
<dbReference type="GO" id="GO:0004860">
    <property type="term" value="F:protein kinase inhibitor activity"/>
    <property type="evidence" value="ECO:0007669"/>
    <property type="project" value="UniProtKB-KW"/>
</dbReference>
<reference evidence="1 3" key="2">
    <citation type="submission" date="2021-03" db="EMBL/GenBank/DDBJ databases">
        <authorList>
            <person name="Li Y."/>
            <person name="Li S."/>
            <person name="Chen M."/>
            <person name="Peng G."/>
            <person name="Tan Z."/>
            <person name="An Q."/>
        </authorList>
    </citation>
    <scope>NUCLEOTIDE SEQUENCE [LARGE SCALE GENOMIC DNA]</scope>
    <source>
        <strain evidence="1 3">Ola 51</strain>
    </source>
</reference>
<evidence type="ECO:0000313" key="3">
    <source>
        <dbReference type="Proteomes" id="UP000078227"/>
    </source>
</evidence>
<dbReference type="EMBL" id="CP014007">
    <property type="protein sequence ID" value="ANI81559.1"/>
    <property type="molecule type" value="Genomic_DNA"/>
</dbReference>
<evidence type="ECO:0000313" key="4">
    <source>
        <dbReference type="Proteomes" id="UP000182314"/>
    </source>
</evidence>
<organism evidence="2 4">
    <name type="scientific">Kosakonia oryzae</name>
    <dbReference type="NCBI Taxonomy" id="497725"/>
    <lineage>
        <taxon>Bacteria</taxon>
        <taxon>Pseudomonadati</taxon>
        <taxon>Pseudomonadota</taxon>
        <taxon>Gammaproteobacteria</taxon>
        <taxon>Enterobacterales</taxon>
        <taxon>Enterobacteriaceae</taxon>
        <taxon>Kosakonia</taxon>
    </lineage>
</organism>
<protein>
    <submittedName>
        <fullName evidence="1">YbhB/YbcL family Raf kinase inhibitor-like protein</fullName>
    </submittedName>
</protein>
<proteinExistence type="predicted"/>
<dbReference type="InterPro" id="IPR005247">
    <property type="entry name" value="YbhB_YbcL/LppC-like"/>
</dbReference>
<dbReference type="AlphaFoldDB" id="A0AA94H582"/>
<dbReference type="KEGG" id="kor:AWR26_05110"/>
<gene>
    <name evidence="1" type="ORF">AWR26_05110</name>
    <name evidence="2" type="ORF">SAMN05216286_3287</name>
</gene>